<evidence type="ECO:0000313" key="1">
    <source>
        <dbReference type="EMBL" id="MCQ8895896.1"/>
    </source>
</evidence>
<accession>A0ABT1WFS3</accession>
<protein>
    <submittedName>
        <fullName evidence="1">Ig-like domain-containing protein</fullName>
    </submittedName>
</protein>
<keyword evidence="2" id="KW-1185">Reference proteome</keyword>
<reference evidence="1 2" key="1">
    <citation type="submission" date="2022-07" db="EMBL/GenBank/DDBJ databases">
        <authorList>
            <person name="Xamxidin M."/>
            <person name="Wu M."/>
        </authorList>
    </citation>
    <scope>NUCLEOTIDE SEQUENCE [LARGE SCALE GENOMIC DNA]</scope>
    <source>
        <strain evidence="1 2">NBRC 111650</strain>
    </source>
</reference>
<dbReference type="Pfam" id="PF17963">
    <property type="entry name" value="Big_9"/>
    <property type="match status" value="1"/>
</dbReference>
<proteinExistence type="predicted"/>
<organism evidence="1 2">
    <name type="scientific">Limnobacter humi</name>
    <dbReference type="NCBI Taxonomy" id="1778671"/>
    <lineage>
        <taxon>Bacteria</taxon>
        <taxon>Pseudomonadati</taxon>
        <taxon>Pseudomonadota</taxon>
        <taxon>Betaproteobacteria</taxon>
        <taxon>Burkholderiales</taxon>
        <taxon>Burkholderiaceae</taxon>
        <taxon>Limnobacter</taxon>
    </lineage>
</organism>
<dbReference type="EMBL" id="JANIGO010000002">
    <property type="protein sequence ID" value="MCQ8895896.1"/>
    <property type="molecule type" value="Genomic_DNA"/>
</dbReference>
<sequence length="387" mass="41790">MSEKTPLPLQHCDPSTLGIARKAPKTLKKKPEVEWVVQMGPFTDGHISAPELVRPLEGPTDWVIKPKDGTIHPLDAEQAPEKGVIRKYVTVGAQDHEVPSDILKISDGYVVDRRHDDIQPELTQRVTENGGPPPNTPNERIITEIITKETRTVGESDGGDPPPCKPCDPCPPCEPQVPSCEPPKSDCDNHVCKTPIDAKDDCASTEGTCPVTIDVLSNDKGCGELIIKNATAEHGTVEVVNGELKYTAKEGFHGQDVITYTIGDHGCLTDSAHVVVEVKDTACPPAQPDCPAPITDCPPQQSDCKPEPADVCDTKTTSMHDQQWDSKSYDGCILHNADDHSNSILHAKEAANSNLEQHLQSWANAVYSADHSMAASQLAEQHALATA</sequence>
<dbReference type="RefSeq" id="WP_256763662.1">
    <property type="nucleotide sequence ID" value="NZ_JANIGO010000002.1"/>
</dbReference>
<name>A0ABT1WFS3_9BURK</name>
<gene>
    <name evidence="1" type="ORF">NQT62_05520</name>
</gene>
<dbReference type="Proteomes" id="UP001204142">
    <property type="component" value="Unassembled WGS sequence"/>
</dbReference>
<dbReference type="Gene3D" id="2.60.40.3440">
    <property type="match status" value="1"/>
</dbReference>
<evidence type="ECO:0000313" key="2">
    <source>
        <dbReference type="Proteomes" id="UP001204142"/>
    </source>
</evidence>
<comment type="caution">
    <text evidence="1">The sequence shown here is derived from an EMBL/GenBank/DDBJ whole genome shotgun (WGS) entry which is preliminary data.</text>
</comment>